<evidence type="ECO:0000313" key="1">
    <source>
        <dbReference type="EMBL" id="KAK7736034.1"/>
    </source>
</evidence>
<keyword evidence="2" id="KW-1185">Reference proteome</keyword>
<dbReference type="Proteomes" id="UP001430848">
    <property type="component" value="Unassembled WGS sequence"/>
</dbReference>
<dbReference type="EMBL" id="JAKNSF020000011">
    <property type="protein sequence ID" value="KAK7736034.1"/>
    <property type="molecule type" value="Genomic_DNA"/>
</dbReference>
<dbReference type="Pfam" id="PF11905">
    <property type="entry name" value="DUF3425"/>
    <property type="match status" value="1"/>
</dbReference>
<sequence length="224" mass="25354">MELPMLCDVWEPGDSWVGISNQARRKKLQNKLNQRAYPLHILTRLRLLSALADNAASIRFPPEGLCRDDFISPYNARGPLHDRAFDPLTSGPPTLQPTSLQRTVLHHPWIDLFPFPRLRDNVLIGIEAGAVDDDELCTDILEVKDEDLSGRPSLIVWGEPWDWAAWEANEAFLLKWGFLARGCPELLEATNRWRTKRGEKNFGLEEYMGSYQLDRSAGISGSSG</sequence>
<reference evidence="1 2" key="1">
    <citation type="submission" date="2024-02" db="EMBL/GenBank/DDBJ databases">
        <title>De novo assembly and annotation of 12 fungi associated with fruit tree decline syndrome in Ontario, Canada.</title>
        <authorList>
            <person name="Sulman M."/>
            <person name="Ellouze W."/>
            <person name="Ilyukhin E."/>
        </authorList>
    </citation>
    <scope>NUCLEOTIDE SEQUENCE [LARGE SCALE GENOMIC DNA]</scope>
    <source>
        <strain evidence="1 2">M169</strain>
    </source>
</reference>
<gene>
    <name evidence="1" type="ORF">SLS63_003554</name>
</gene>
<protein>
    <submittedName>
        <fullName evidence="1">Uncharacterized protein</fullName>
    </submittedName>
</protein>
<dbReference type="InterPro" id="IPR021833">
    <property type="entry name" value="DUF3425"/>
</dbReference>
<comment type="caution">
    <text evidence="1">The sequence shown here is derived from an EMBL/GenBank/DDBJ whole genome shotgun (WGS) entry which is preliminary data.</text>
</comment>
<evidence type="ECO:0000313" key="2">
    <source>
        <dbReference type="Proteomes" id="UP001430848"/>
    </source>
</evidence>
<dbReference type="PANTHER" id="PTHR38116:SF1">
    <property type="entry name" value="BZIP DOMAIN-CONTAINING PROTEIN"/>
    <property type="match status" value="1"/>
</dbReference>
<accession>A0ABR1PG93</accession>
<dbReference type="PANTHER" id="PTHR38116">
    <property type="entry name" value="CHROMOSOME 7, WHOLE GENOME SHOTGUN SEQUENCE"/>
    <property type="match status" value="1"/>
</dbReference>
<organism evidence="1 2">
    <name type="scientific">Diaporthe eres</name>
    <name type="common">Phomopsis oblonga</name>
    <dbReference type="NCBI Taxonomy" id="83184"/>
    <lineage>
        <taxon>Eukaryota</taxon>
        <taxon>Fungi</taxon>
        <taxon>Dikarya</taxon>
        <taxon>Ascomycota</taxon>
        <taxon>Pezizomycotina</taxon>
        <taxon>Sordariomycetes</taxon>
        <taxon>Sordariomycetidae</taxon>
        <taxon>Diaporthales</taxon>
        <taxon>Diaporthaceae</taxon>
        <taxon>Diaporthe</taxon>
        <taxon>Diaporthe eres species complex</taxon>
    </lineage>
</organism>
<proteinExistence type="predicted"/>
<name>A0ABR1PG93_DIAER</name>